<dbReference type="EMBL" id="CP036274">
    <property type="protein sequence ID" value="QDU27654.1"/>
    <property type="molecule type" value="Genomic_DNA"/>
</dbReference>
<feature type="domain" description="Glycosyl hydrolase family 98 putative carbohydrate-binding module" evidence="2">
    <location>
        <begin position="318"/>
        <end position="430"/>
    </location>
</feature>
<reference evidence="3 4" key="1">
    <citation type="submission" date="2019-02" db="EMBL/GenBank/DDBJ databases">
        <title>Deep-cultivation of Planctomycetes and their phenomic and genomic characterization uncovers novel biology.</title>
        <authorList>
            <person name="Wiegand S."/>
            <person name="Jogler M."/>
            <person name="Boedeker C."/>
            <person name="Pinto D."/>
            <person name="Vollmers J."/>
            <person name="Rivas-Marin E."/>
            <person name="Kohn T."/>
            <person name="Peeters S.H."/>
            <person name="Heuer A."/>
            <person name="Rast P."/>
            <person name="Oberbeckmann S."/>
            <person name="Bunk B."/>
            <person name="Jeske O."/>
            <person name="Meyerdierks A."/>
            <person name="Storesund J.E."/>
            <person name="Kallscheuer N."/>
            <person name="Luecker S."/>
            <person name="Lage O.M."/>
            <person name="Pohl T."/>
            <person name="Merkel B.J."/>
            <person name="Hornburger P."/>
            <person name="Mueller R.-W."/>
            <person name="Bruemmer F."/>
            <person name="Labrenz M."/>
            <person name="Spormann A.M."/>
            <person name="Op den Camp H."/>
            <person name="Overmann J."/>
            <person name="Amann R."/>
            <person name="Jetten M.S.M."/>
            <person name="Mascher T."/>
            <person name="Medema M.H."/>
            <person name="Devos D.P."/>
            <person name="Kaster A.-K."/>
            <person name="Ovreas L."/>
            <person name="Rohde M."/>
            <person name="Galperin M.Y."/>
            <person name="Jogler C."/>
        </authorList>
    </citation>
    <scope>NUCLEOTIDE SEQUENCE [LARGE SCALE GENOMIC DNA]</scope>
    <source>
        <strain evidence="3 4">ETA_A8</strain>
    </source>
</reference>
<dbReference type="Gene3D" id="2.60.120.1060">
    <property type="entry name" value="NPCBM/NEW2 domain"/>
    <property type="match status" value="2"/>
</dbReference>
<gene>
    <name evidence="3" type="ORF">ETAA8_27430</name>
</gene>
<keyword evidence="1" id="KW-0732">Signal</keyword>
<name>A0A517YBQ8_9BACT</name>
<evidence type="ECO:0000256" key="1">
    <source>
        <dbReference type="SAM" id="SignalP"/>
    </source>
</evidence>
<dbReference type="AlphaFoldDB" id="A0A517YBQ8"/>
<evidence type="ECO:0000313" key="4">
    <source>
        <dbReference type="Proteomes" id="UP000315017"/>
    </source>
</evidence>
<feature type="domain" description="Glycosyl hydrolase family 98 putative carbohydrate-binding module" evidence="2">
    <location>
        <begin position="672"/>
        <end position="776"/>
    </location>
</feature>
<feature type="signal peptide" evidence="1">
    <location>
        <begin position="1"/>
        <end position="25"/>
    </location>
</feature>
<feature type="chain" id="PRO_5021778789" evidence="1">
    <location>
        <begin position="26"/>
        <end position="780"/>
    </location>
</feature>
<keyword evidence="4" id="KW-1185">Reference proteome</keyword>
<dbReference type="Pfam" id="PF08305">
    <property type="entry name" value="NPCBM"/>
    <property type="match status" value="2"/>
</dbReference>
<dbReference type="RefSeq" id="WP_145088646.1">
    <property type="nucleotide sequence ID" value="NZ_CP036274.1"/>
</dbReference>
<sequence precursor="true">MPIGSFNRLLCAALLVLLVSAGLSATETAAAEKGESARFSLHFRSGEHVAANDLEAWPITGSSTNSKLGRRDLFAKDNPVRLIRDHEAKIELRVPLVIMANGDVITGLPRQLVATDGRQGQLQQVRLQLDSPLMPVDGTGVSVRTDRVQRIIGQESRQRRPAPEPGTVVLLDGRELKGSSIRWQEYGLSILTDDGIVQAEFTDLADVVFPQVDQLAAVVEDSLGAGSMTGPAIMRLAINSGAVLTGARVSREVERIRSRKGSTVEVMYYVQPAWSSHPIAIPESEIAWIGYRQSSEIPLSLLPAETHVNQRLIGKPQTWLRNRSHTGPMAASGRLESDLGLATHSISQIVFKLPAGAASLSTTVGLDRSAGNGGCVRCRIAEWDASARQPGTTLWDSGILQGSDGPKSTGAVNVQSLANIVLITDDAHDERPAGADPLDIRDAVCWLAPLVEIDPQYLRRPEAVAQSLPGLNVWQQQSEDWSRVSVGERWSEAADRWEAVLSIPANTKLQLRRTAKITSLGDVLEMVTAVSRNPTEQQLELRVNDQVVEWLTSEDREAMATRHEKYVQPWIRRNNRFSDMREELMSDTLAYWWDLQEFRGREVTLDLTLSAGSREVKLVWQDCSLRSAIGNLPASGELPKVDVKLTEATLAHSSLPHNRYAFRDLMPYRGKDAQPIRFLGQVRTGGYGMVRNSQLTFELKPEYRKFVAVVGSCYHTSGALRVMVDGKVLWERPKMNSLRPAELIELPLPADAKQLTLINGVDGIYESAAAWTDAGFIVAK</sequence>
<organism evidence="3 4">
    <name type="scientific">Anatilimnocola aggregata</name>
    <dbReference type="NCBI Taxonomy" id="2528021"/>
    <lineage>
        <taxon>Bacteria</taxon>
        <taxon>Pseudomonadati</taxon>
        <taxon>Planctomycetota</taxon>
        <taxon>Planctomycetia</taxon>
        <taxon>Pirellulales</taxon>
        <taxon>Pirellulaceae</taxon>
        <taxon>Anatilimnocola</taxon>
    </lineage>
</organism>
<dbReference type="SUPFAM" id="SSF49785">
    <property type="entry name" value="Galactose-binding domain-like"/>
    <property type="match status" value="2"/>
</dbReference>
<dbReference type="InterPro" id="IPR013222">
    <property type="entry name" value="Glyco_hyd_98_carb-bd"/>
</dbReference>
<protein>
    <submittedName>
        <fullName evidence="3">NPCBM/NEW2 domain protein</fullName>
    </submittedName>
</protein>
<dbReference type="InterPro" id="IPR038637">
    <property type="entry name" value="NPCBM_sf"/>
</dbReference>
<evidence type="ECO:0000313" key="3">
    <source>
        <dbReference type="EMBL" id="QDU27654.1"/>
    </source>
</evidence>
<dbReference type="InterPro" id="IPR008979">
    <property type="entry name" value="Galactose-bd-like_sf"/>
</dbReference>
<dbReference type="Proteomes" id="UP000315017">
    <property type="component" value="Chromosome"/>
</dbReference>
<proteinExistence type="predicted"/>
<dbReference type="OrthoDB" id="272011at2"/>
<dbReference type="KEGG" id="aagg:ETAA8_27430"/>
<accession>A0A517YBQ8</accession>
<evidence type="ECO:0000259" key="2">
    <source>
        <dbReference type="Pfam" id="PF08305"/>
    </source>
</evidence>